<keyword evidence="2" id="KW-1185">Reference proteome</keyword>
<reference evidence="1 2" key="1">
    <citation type="submission" date="2009-01" db="EMBL/GenBank/DDBJ databases">
        <authorList>
            <person name="Fulton L."/>
            <person name="Clifton S."/>
            <person name="Fulton B."/>
            <person name="Xu J."/>
            <person name="Minx P."/>
            <person name="Pepin K.H."/>
            <person name="Johnson M."/>
            <person name="Bhonagiri V."/>
            <person name="Nash W.E."/>
            <person name="Mardis E.R."/>
            <person name="Wilson R.K."/>
        </authorList>
    </citation>
    <scope>NUCLEOTIDE SEQUENCE [LARGE SCALE GENOMIC DNA]</scope>
    <source>
        <strain evidence="1 2">DSM 5476</strain>
    </source>
</reference>
<dbReference type="InterPro" id="IPR002114">
    <property type="entry name" value="PTS_HPr_Ser_P_site"/>
</dbReference>
<dbReference type="AlphaFoldDB" id="C0EGV8"/>
<dbReference type="EMBL" id="ACEC01000111">
    <property type="protein sequence ID" value="EEG29285.1"/>
    <property type="molecule type" value="Genomic_DNA"/>
</dbReference>
<dbReference type="Proteomes" id="UP000003340">
    <property type="component" value="Unassembled WGS sequence"/>
</dbReference>
<dbReference type="InterPro" id="IPR035895">
    <property type="entry name" value="HPr-like_sf"/>
</dbReference>
<organism evidence="1 2">
    <name type="scientific">[Clostridium] methylpentosum DSM 5476</name>
    <dbReference type="NCBI Taxonomy" id="537013"/>
    <lineage>
        <taxon>Bacteria</taxon>
        <taxon>Bacillati</taxon>
        <taxon>Bacillota</taxon>
        <taxon>Clostridia</taxon>
        <taxon>Eubacteriales</taxon>
        <taxon>Oscillospiraceae</taxon>
        <taxon>Oscillospiraceae incertae sedis</taxon>
    </lineage>
</organism>
<evidence type="ECO:0000313" key="1">
    <source>
        <dbReference type="EMBL" id="EEG29285.1"/>
    </source>
</evidence>
<sequence length="71" mass="8091">MVTEKKFESIAEIQKLQELACKVPEDVFIHSLDNEIMVDAKSFIGLFTLDFSKPVKVVTESEHVHKVLAEM</sequence>
<dbReference type="HOGENOM" id="CLU_194380_0_0_9"/>
<dbReference type="SUPFAM" id="SSF55594">
    <property type="entry name" value="HPr-like"/>
    <property type="match status" value="1"/>
</dbReference>
<gene>
    <name evidence="1" type="ORF">CLOSTMETH_03102</name>
</gene>
<dbReference type="eggNOG" id="ENOG5030HBB">
    <property type="taxonomic scope" value="Bacteria"/>
</dbReference>
<name>C0EGV8_9FIRM</name>
<evidence type="ECO:0000313" key="2">
    <source>
        <dbReference type="Proteomes" id="UP000003340"/>
    </source>
</evidence>
<proteinExistence type="predicted"/>
<evidence type="ECO:0008006" key="3">
    <source>
        <dbReference type="Google" id="ProtNLM"/>
    </source>
</evidence>
<protein>
    <recommendedName>
        <fullName evidence="3">HPr domain-containing protein</fullName>
    </recommendedName>
</protein>
<comment type="caution">
    <text evidence="1">The sequence shown here is derived from an EMBL/GenBank/DDBJ whole genome shotgun (WGS) entry which is preliminary data.</text>
</comment>
<accession>C0EGV8</accession>
<reference evidence="1 2" key="2">
    <citation type="submission" date="2009-02" db="EMBL/GenBank/DDBJ databases">
        <title>Draft genome sequence of Clostridium methylpentosum (DSM 5476).</title>
        <authorList>
            <person name="Sudarsanam P."/>
            <person name="Ley R."/>
            <person name="Guruge J."/>
            <person name="Turnbaugh P.J."/>
            <person name="Mahowald M."/>
            <person name="Liep D."/>
            <person name="Gordon J."/>
        </authorList>
    </citation>
    <scope>NUCLEOTIDE SEQUENCE [LARGE SCALE GENOMIC DNA]</scope>
    <source>
        <strain evidence="1 2">DSM 5476</strain>
    </source>
</reference>
<dbReference type="PROSITE" id="PS00589">
    <property type="entry name" value="PTS_HPR_SER"/>
    <property type="match status" value="1"/>
</dbReference>